<dbReference type="Proteomes" id="UP000783871">
    <property type="component" value="Unassembled WGS sequence"/>
</dbReference>
<evidence type="ECO:0008006" key="3">
    <source>
        <dbReference type="Google" id="ProtNLM"/>
    </source>
</evidence>
<dbReference type="EMBL" id="JAATEO010000006">
    <property type="protein sequence ID" value="NJP31902.1"/>
    <property type="molecule type" value="Genomic_DNA"/>
</dbReference>
<reference evidence="1 2" key="1">
    <citation type="submission" date="2020-03" db="EMBL/GenBank/DDBJ databases">
        <title>WGS of actinomycetes isolated from Thailand.</title>
        <authorList>
            <person name="Thawai C."/>
        </authorList>
    </citation>
    <scope>NUCLEOTIDE SEQUENCE [LARGE SCALE GENOMIC DNA]</scope>
    <source>
        <strain evidence="1 2">HSS6-12</strain>
    </source>
</reference>
<keyword evidence="2" id="KW-1185">Reference proteome</keyword>
<protein>
    <recommendedName>
        <fullName evidence="3">Baseplate protein J-like domain-containing protein</fullName>
    </recommendedName>
</protein>
<proteinExistence type="predicted"/>
<evidence type="ECO:0000313" key="2">
    <source>
        <dbReference type="Proteomes" id="UP000783871"/>
    </source>
</evidence>
<organism evidence="1 2">
    <name type="scientific">Micromonospora thermarum</name>
    <dbReference type="NCBI Taxonomy" id="2720024"/>
    <lineage>
        <taxon>Bacteria</taxon>
        <taxon>Bacillati</taxon>
        <taxon>Actinomycetota</taxon>
        <taxon>Actinomycetes</taxon>
        <taxon>Micromonosporales</taxon>
        <taxon>Micromonosporaceae</taxon>
        <taxon>Micromonospora</taxon>
    </lineage>
</organism>
<comment type="caution">
    <text evidence="1">The sequence shown here is derived from an EMBL/GenBank/DDBJ whole genome shotgun (WGS) entry which is preliminary data.</text>
</comment>
<name>A0ABX0Z269_9ACTN</name>
<accession>A0ABX0Z269</accession>
<dbReference type="RefSeq" id="WP_168000300.1">
    <property type="nucleotide sequence ID" value="NZ_JAATEO010000006.1"/>
</dbReference>
<gene>
    <name evidence="1" type="ORF">HCJ94_07865</name>
</gene>
<sequence>MTTFDAYTEPVQPQASPLRRPEALFAGGSVIGLRAASATGSGTTRTVSVWLYDDPPAGLTAAELWTFQGRPAVTVTGPGTVVAATTDPDGNPVPAHLDLPVQAVGAALPGRAPYRLGVDPAGLAGLGLQVDPLRRHVPVRLRPECGDVPDCVRIPEQPAPLTPPDYDTLARDYAGLRAMLLERLDVLAPNSDHSPADVTVTLLELMAHLGDLLHYRLDRIATETWLGTARRRASVTRHARLVDHPVPPAISAATFVQVRRAHPNAGPTDSSFVVQPGDTATDAVGDPDRSPDAAHFTVETDAPVTVFASHAEVPLYDWTEADAVLTAGATSAVLVRPRPADGAPLATWLPVGSLLAFEVVAPGPAGAQQDWARRVTNWPPDDGGGEQIRLPLASYPAQVVRVTHAVEMTDPLSPGLPLVRVFWDAADALTRPVPVSVDHSGGTPRVGVARLGVLPAHHGLLVDGPAAIAPLDPLTGGRPDPAREQVADYLLVRAATAGLSCAPGGRPWRLATRVALPSGVTVGATRVTSLLRATAEGFSVVVDHDDDHPPRLRFRTGVLGVVPPARSTVTVRYEVGAGPGGLIAANTLTRLVRTTSPAGQPCVWAEADARVTARNLTPGVGGTAAVPLDDVRRDAPQAYAAVPRRAVLVSDLPPFATQIPGVARAAARRSWSGSWPVGLVAVEAGTDLDDPSVHAAVAEVMDAVRMVGTEVVTLPATPVGLLVAVTVCLTPGTDPALARLRILAALRPGRPGAVFSPAAHPLGTSVYVSTVVAAVAGVPGVDAVRVTEARRLSEPAGTYHEVLVVGPDEIAVCDDDAAAPDRGRIELTVEGGR</sequence>
<evidence type="ECO:0000313" key="1">
    <source>
        <dbReference type="EMBL" id="NJP31902.1"/>
    </source>
</evidence>